<dbReference type="RefSeq" id="WP_101679805.1">
    <property type="nucleotide sequence ID" value="NZ_PJRP01000001.1"/>
</dbReference>
<dbReference type="Gene3D" id="1.10.12.10">
    <property type="entry name" value="Lyase 2-enoyl-coa Hydratase, Chain A, domain 2"/>
    <property type="match status" value="1"/>
</dbReference>
<evidence type="ECO:0000256" key="1">
    <source>
        <dbReference type="ARBA" id="ARBA00005254"/>
    </source>
</evidence>
<accession>A0A2N5CIJ9</accession>
<dbReference type="InterPro" id="IPR018376">
    <property type="entry name" value="Enoyl-CoA_hyd/isom_CS"/>
</dbReference>
<dbReference type="GO" id="GO:0004300">
    <property type="term" value="F:enoyl-CoA hydratase activity"/>
    <property type="evidence" value="ECO:0007669"/>
    <property type="project" value="UniProtKB-EC"/>
</dbReference>
<comment type="similarity">
    <text evidence="1 2">Belongs to the enoyl-CoA hydratase/isomerase family.</text>
</comment>
<gene>
    <name evidence="3" type="ORF">CYJ10_01460</name>
</gene>
<dbReference type="PANTHER" id="PTHR43459">
    <property type="entry name" value="ENOYL-COA HYDRATASE"/>
    <property type="match status" value="1"/>
</dbReference>
<dbReference type="OrthoDB" id="9777711at2"/>
<proteinExistence type="inferred from homology"/>
<dbReference type="NCBIfam" id="NF005595">
    <property type="entry name" value="PRK07327.1"/>
    <property type="match status" value="1"/>
</dbReference>
<evidence type="ECO:0000313" key="3">
    <source>
        <dbReference type="EMBL" id="PLQ02005.1"/>
    </source>
</evidence>
<dbReference type="EC" id="4.2.1.17" evidence="3"/>
<name>A0A2N5CIJ9_9BURK</name>
<dbReference type="EMBL" id="PJRP01000001">
    <property type="protein sequence ID" value="PLQ02005.1"/>
    <property type="molecule type" value="Genomic_DNA"/>
</dbReference>
<dbReference type="AlphaFoldDB" id="A0A2N5CIJ9"/>
<dbReference type="Gene3D" id="3.90.226.10">
    <property type="entry name" value="2-enoyl-CoA Hydratase, Chain A, domain 1"/>
    <property type="match status" value="1"/>
</dbReference>
<comment type="caution">
    <text evidence="3">The sequence shown here is derived from an EMBL/GenBank/DDBJ whole genome shotgun (WGS) entry which is preliminary data.</text>
</comment>
<protein>
    <submittedName>
        <fullName evidence="3">Enoyl-CoA hydratase</fullName>
        <ecNumber evidence="3">4.2.1.17</ecNumber>
    </submittedName>
</protein>
<dbReference type="SUPFAM" id="SSF52096">
    <property type="entry name" value="ClpP/crotonase"/>
    <property type="match status" value="1"/>
</dbReference>
<dbReference type="InterPro" id="IPR001753">
    <property type="entry name" value="Enoyl-CoA_hydra/iso"/>
</dbReference>
<organism evidence="3 4">
    <name type="scientific">Cupriavidus pauculus</name>
    <dbReference type="NCBI Taxonomy" id="82633"/>
    <lineage>
        <taxon>Bacteria</taxon>
        <taxon>Pseudomonadati</taxon>
        <taxon>Pseudomonadota</taxon>
        <taxon>Betaproteobacteria</taxon>
        <taxon>Burkholderiales</taxon>
        <taxon>Burkholderiaceae</taxon>
        <taxon>Cupriavidus</taxon>
    </lineage>
</organism>
<dbReference type="PANTHER" id="PTHR43459:SF3">
    <property type="entry name" value="ENOYL-COA HYDRATASE ECHA15 (ENOYL HYDRASE) (UNSATURATED ACYL-COA HYDRATASE) (CROTONASE)-RELATED"/>
    <property type="match status" value="1"/>
</dbReference>
<evidence type="ECO:0000256" key="2">
    <source>
        <dbReference type="RuleBase" id="RU003707"/>
    </source>
</evidence>
<dbReference type="STRING" id="82633.GCA_000974605_00118"/>
<reference evidence="3 4" key="1">
    <citation type="submission" date="2017-12" db="EMBL/GenBank/DDBJ databases">
        <title>Genome sequence of the active heterotrophic nitrifier-denitrifier, Cupriavidus pauculus UM1.</title>
        <authorList>
            <person name="Putonti C."/>
            <person name="Castignetti D."/>
        </authorList>
    </citation>
    <scope>NUCLEOTIDE SEQUENCE [LARGE SCALE GENOMIC DNA]</scope>
    <source>
        <strain evidence="3 4">UM1</strain>
    </source>
</reference>
<dbReference type="CDD" id="cd06558">
    <property type="entry name" value="crotonase-like"/>
    <property type="match status" value="1"/>
</dbReference>
<keyword evidence="3" id="KW-0456">Lyase</keyword>
<sequence>MTTDANTLSPRLARYQALTLRRHGPVLEVIMGAAQSANQKLATADANMHRELAEIWRDISADPDIRVALIRGEGKGFSAGGDLALVEDMANDFATRTRVWHEARDLVYNVINCDKPIVSAMHGPAVGAGLVAGLLADISIASKTARIVDGHTRLGVAAGDHAAIVWPLLCGMAKAKYYLMLCESVSGEEAERIGLVSLAVEEDELVAKAFEVANRLAAGSQTAIRWTKYALNNWLRMAGPAFDTSLALEFMGFAGPDVHEGMASLRQKRPPEFQ</sequence>
<evidence type="ECO:0000313" key="4">
    <source>
        <dbReference type="Proteomes" id="UP000234341"/>
    </source>
</evidence>
<dbReference type="Pfam" id="PF00378">
    <property type="entry name" value="ECH_1"/>
    <property type="match status" value="1"/>
</dbReference>
<dbReference type="InterPro" id="IPR014748">
    <property type="entry name" value="Enoyl-CoA_hydra_C"/>
</dbReference>
<dbReference type="InterPro" id="IPR029045">
    <property type="entry name" value="ClpP/crotonase-like_dom_sf"/>
</dbReference>
<dbReference type="PROSITE" id="PS00166">
    <property type="entry name" value="ENOYL_COA_HYDRATASE"/>
    <property type="match status" value="1"/>
</dbReference>
<dbReference type="Proteomes" id="UP000234341">
    <property type="component" value="Unassembled WGS sequence"/>
</dbReference>